<feature type="domain" description="ABC transporter" evidence="10">
    <location>
        <begin position="366"/>
        <end position="600"/>
    </location>
</feature>
<keyword evidence="5" id="KW-0547">Nucleotide-binding</keyword>
<dbReference type="GO" id="GO:0016887">
    <property type="term" value="F:ATP hydrolysis activity"/>
    <property type="evidence" value="ECO:0007669"/>
    <property type="project" value="InterPro"/>
</dbReference>
<evidence type="ECO:0000259" key="10">
    <source>
        <dbReference type="PROSITE" id="PS50893"/>
    </source>
</evidence>
<sequence length="604" mass="68451">MRTLFAILRYGRPAQRSLLAALLAFFLFNFFNVFSLALIIPFLEILFAQRAEAAPLPGSFSIEAWKKYLFYQIYLLRVEEGPMKAVFLFSLAIAVAIFLKNAFRYFGAWYMAYYENTLIANLRNHVFAHLTRLPLGFFVRSRKGRVLNLATQDVQIIQEATIGTIYNLLNDPLTMVFYLGAMLVLSWRLTVVSLLVLPLTGWMISRLARVLRRRAHQGQRRMDELLGILEEFLSGVRIVKAFGAEAHERDRFFAANAAYTRFMVELRRRMELASPLTEVLSVIVVLGLLYYGTFSVVQGEVKASEFITFIAIFGQFLSPMKTFNQAVSRMQKAIVSFRRIEGLLRHPASDEYGAGLKPIDRIREGIRVDQVSFRYGDKEVLKGITLRIPVGARVALVGPSGSGKTTLVDLICGFYRPTEGEIYIDDVPLRQIDPVSYRKLLGIVPQDGMLFHATLLENIAYGGEGLPREDRVWEVLDLAQARGFVEDLPEGLWTMVGERGQRFSGGQRQRIALARALYRQPQILILDEATSALDSESEARIHQALASLPRTYTLILIAHRLSTVRHADWIYVLNEGRLVEEGTHEDLLAKGGLYAHLYRLQATA</sequence>
<keyword evidence="2" id="KW-0813">Transport</keyword>
<feature type="transmembrane region" description="Helical" evidence="9">
    <location>
        <begin position="20"/>
        <end position="43"/>
    </location>
</feature>
<gene>
    <name evidence="12" type="ORF">HGMM_F50B04C13</name>
</gene>
<dbReference type="InterPro" id="IPR039421">
    <property type="entry name" value="Type_1_exporter"/>
</dbReference>
<dbReference type="Gene3D" id="1.20.1560.10">
    <property type="entry name" value="ABC transporter type 1, transmembrane domain"/>
    <property type="match status" value="1"/>
</dbReference>
<dbReference type="EMBL" id="AP011772">
    <property type="protein sequence ID" value="BAL57287.1"/>
    <property type="molecule type" value="Genomic_DNA"/>
</dbReference>
<evidence type="ECO:0000256" key="9">
    <source>
        <dbReference type="SAM" id="Phobius"/>
    </source>
</evidence>
<evidence type="ECO:0000256" key="5">
    <source>
        <dbReference type="ARBA" id="ARBA00022741"/>
    </source>
</evidence>
<dbReference type="PROSITE" id="PS50929">
    <property type="entry name" value="ABC_TM1F"/>
    <property type="match status" value="1"/>
</dbReference>
<dbReference type="GO" id="GO:0015421">
    <property type="term" value="F:ABC-type oligopeptide transporter activity"/>
    <property type="evidence" value="ECO:0007669"/>
    <property type="project" value="TreeGrafter"/>
</dbReference>
<keyword evidence="4 9" id="KW-0812">Transmembrane</keyword>
<dbReference type="InterPro" id="IPR003593">
    <property type="entry name" value="AAA+_ATPase"/>
</dbReference>
<dbReference type="SUPFAM" id="SSF90123">
    <property type="entry name" value="ABC transporter transmembrane region"/>
    <property type="match status" value="1"/>
</dbReference>
<dbReference type="GO" id="GO:0005886">
    <property type="term" value="C:plasma membrane"/>
    <property type="evidence" value="ECO:0007669"/>
    <property type="project" value="UniProtKB-SubCell"/>
</dbReference>
<dbReference type="CDD" id="cd18552">
    <property type="entry name" value="ABC_6TM_MsbA_like"/>
    <property type="match status" value="1"/>
</dbReference>
<keyword evidence="6 12" id="KW-0067">ATP-binding</keyword>
<dbReference type="PANTHER" id="PTHR43394:SF1">
    <property type="entry name" value="ATP-BINDING CASSETTE SUB-FAMILY B MEMBER 10, MITOCHONDRIAL"/>
    <property type="match status" value="1"/>
</dbReference>
<dbReference type="PANTHER" id="PTHR43394">
    <property type="entry name" value="ATP-DEPENDENT PERMEASE MDL1, MITOCHONDRIAL"/>
    <property type="match status" value="1"/>
</dbReference>
<evidence type="ECO:0000256" key="6">
    <source>
        <dbReference type="ARBA" id="ARBA00022840"/>
    </source>
</evidence>
<evidence type="ECO:0000256" key="8">
    <source>
        <dbReference type="ARBA" id="ARBA00023136"/>
    </source>
</evidence>
<dbReference type="AlphaFoldDB" id="H5SMA1"/>
<keyword evidence="7 9" id="KW-1133">Transmembrane helix</keyword>
<name>H5SMA1_9BACT</name>
<feature type="transmembrane region" description="Helical" evidence="9">
    <location>
        <begin position="272"/>
        <end position="291"/>
    </location>
</feature>
<keyword evidence="8 9" id="KW-0472">Membrane</keyword>
<comment type="subcellular location">
    <subcellularLocation>
        <location evidence="1">Cell membrane</location>
        <topology evidence="1">Multi-pass membrane protein</topology>
    </subcellularLocation>
</comment>
<evidence type="ECO:0000256" key="4">
    <source>
        <dbReference type="ARBA" id="ARBA00022692"/>
    </source>
</evidence>
<dbReference type="InterPro" id="IPR003439">
    <property type="entry name" value="ABC_transporter-like_ATP-bd"/>
</dbReference>
<dbReference type="InterPro" id="IPR011527">
    <property type="entry name" value="ABC1_TM_dom"/>
</dbReference>
<evidence type="ECO:0000256" key="7">
    <source>
        <dbReference type="ARBA" id="ARBA00022989"/>
    </source>
</evidence>
<accession>H5SMA1</accession>
<feature type="domain" description="ABC transmembrane type-1" evidence="11">
    <location>
        <begin position="19"/>
        <end position="332"/>
    </location>
</feature>
<feature type="transmembrane region" description="Helical" evidence="9">
    <location>
        <begin position="85"/>
        <end position="103"/>
    </location>
</feature>
<evidence type="ECO:0000256" key="2">
    <source>
        <dbReference type="ARBA" id="ARBA00022448"/>
    </source>
</evidence>
<reference evidence="12" key="2">
    <citation type="journal article" date="2012" name="PLoS ONE">
        <title>A Deeply Branching Thermophilic Bacterium with an Ancient Acetyl-CoA Pathway Dominates a Subsurface Ecosystem.</title>
        <authorList>
            <person name="Takami H."/>
            <person name="Noguchi H."/>
            <person name="Takaki Y."/>
            <person name="Uchiyama I."/>
            <person name="Toyoda A."/>
            <person name="Nishi S."/>
            <person name="Chee G.-J."/>
            <person name="Arai W."/>
            <person name="Nunoura T."/>
            <person name="Itoh T."/>
            <person name="Hattori M."/>
            <person name="Takai K."/>
        </authorList>
    </citation>
    <scope>NUCLEOTIDE SEQUENCE</scope>
</reference>
<dbReference type="FunFam" id="3.40.50.300:FF:000221">
    <property type="entry name" value="Multidrug ABC transporter ATP-binding protein"/>
    <property type="match status" value="1"/>
</dbReference>
<feature type="transmembrane region" description="Helical" evidence="9">
    <location>
        <begin position="176"/>
        <end position="204"/>
    </location>
</feature>
<dbReference type="SUPFAM" id="SSF52540">
    <property type="entry name" value="P-loop containing nucleoside triphosphate hydrolases"/>
    <property type="match status" value="1"/>
</dbReference>
<dbReference type="InterPro" id="IPR017871">
    <property type="entry name" value="ABC_transporter-like_CS"/>
</dbReference>
<evidence type="ECO:0000313" key="12">
    <source>
        <dbReference type="EMBL" id="BAL57287.1"/>
    </source>
</evidence>
<dbReference type="PROSITE" id="PS50893">
    <property type="entry name" value="ABC_TRANSPORTER_2"/>
    <property type="match status" value="1"/>
</dbReference>
<dbReference type="GO" id="GO:0005524">
    <property type="term" value="F:ATP binding"/>
    <property type="evidence" value="ECO:0007669"/>
    <property type="project" value="UniProtKB-KW"/>
</dbReference>
<dbReference type="InterPro" id="IPR027417">
    <property type="entry name" value="P-loop_NTPase"/>
</dbReference>
<dbReference type="InterPro" id="IPR036640">
    <property type="entry name" value="ABC1_TM_sf"/>
</dbReference>
<protein>
    <submittedName>
        <fullName evidence="12">ABC transport system ATP-binding protein/permease</fullName>
    </submittedName>
</protein>
<reference evidence="12" key="1">
    <citation type="journal article" date="2005" name="Environ. Microbiol.">
        <title>Genetic and functional properties of uncultivated thermophilic crenarchaeotes from a subsurface gold mine as revealed by analysis of genome fragments.</title>
        <authorList>
            <person name="Nunoura T."/>
            <person name="Hirayama H."/>
            <person name="Takami H."/>
            <person name="Oida H."/>
            <person name="Nishi S."/>
            <person name="Shimamura S."/>
            <person name="Suzuki Y."/>
            <person name="Inagaki F."/>
            <person name="Takai K."/>
            <person name="Nealson K.H."/>
            <person name="Horikoshi K."/>
        </authorList>
    </citation>
    <scope>NUCLEOTIDE SEQUENCE</scope>
</reference>
<evidence type="ECO:0000256" key="3">
    <source>
        <dbReference type="ARBA" id="ARBA00022475"/>
    </source>
</evidence>
<proteinExistence type="predicted"/>
<evidence type="ECO:0000259" key="11">
    <source>
        <dbReference type="PROSITE" id="PS50929"/>
    </source>
</evidence>
<keyword evidence="3" id="KW-1003">Cell membrane</keyword>
<dbReference type="Pfam" id="PF00005">
    <property type="entry name" value="ABC_tran"/>
    <property type="match status" value="1"/>
</dbReference>
<dbReference type="PROSITE" id="PS00211">
    <property type="entry name" value="ABC_TRANSPORTER_1"/>
    <property type="match status" value="1"/>
</dbReference>
<dbReference type="Gene3D" id="3.40.50.300">
    <property type="entry name" value="P-loop containing nucleotide triphosphate hydrolases"/>
    <property type="match status" value="1"/>
</dbReference>
<organism evidence="12">
    <name type="scientific">uncultured Bacteroidota bacterium</name>
    <dbReference type="NCBI Taxonomy" id="152509"/>
    <lineage>
        <taxon>Bacteria</taxon>
        <taxon>Pseudomonadati</taxon>
        <taxon>Bacteroidota</taxon>
        <taxon>environmental samples</taxon>
    </lineage>
</organism>
<dbReference type="SMART" id="SM00382">
    <property type="entry name" value="AAA"/>
    <property type="match status" value="1"/>
</dbReference>
<dbReference type="Pfam" id="PF00664">
    <property type="entry name" value="ABC_membrane"/>
    <property type="match status" value="1"/>
</dbReference>
<evidence type="ECO:0000256" key="1">
    <source>
        <dbReference type="ARBA" id="ARBA00004651"/>
    </source>
</evidence>